<proteinExistence type="predicted"/>
<accession>D1AEP7</accession>
<keyword evidence="2 3" id="KW-0732">Signal</keyword>
<dbReference type="Pfam" id="PF01522">
    <property type="entry name" value="Polysacc_deac_1"/>
    <property type="match status" value="1"/>
</dbReference>
<organism evidence="5 6">
    <name type="scientific">Thermomonospora curvata (strain ATCC 19995 / DSM 43183 / JCM 3096 / KCTC 9072 / NBRC 15933 / NCIMB 10081 / Henssen B9)</name>
    <dbReference type="NCBI Taxonomy" id="471852"/>
    <lineage>
        <taxon>Bacteria</taxon>
        <taxon>Bacillati</taxon>
        <taxon>Actinomycetota</taxon>
        <taxon>Actinomycetes</taxon>
        <taxon>Streptosporangiales</taxon>
        <taxon>Thermomonosporaceae</taxon>
        <taxon>Thermomonospora</taxon>
    </lineage>
</organism>
<dbReference type="InterPro" id="IPR051398">
    <property type="entry name" value="Polysacch_Deacetylase"/>
</dbReference>
<dbReference type="HOGENOM" id="CLU_058366_0_0_11"/>
<dbReference type="PANTHER" id="PTHR34216:SF3">
    <property type="entry name" value="POLY-BETA-1,6-N-ACETYL-D-GLUCOSAMINE N-DEACETYLASE"/>
    <property type="match status" value="1"/>
</dbReference>
<sequence length="341" mass="36390">MTMGLKKITAVVAAVALAGAACSGGPQTTAKEAAARGQAAAGAARPQIDPATVRANELGLVPVLMYHQIVPKPTTVYDRTPADFRAELERLAKEGYVPITAAELASGRIDIPAGRHPVVLTFDDSTISQFALGPDGRPKPDTAIGILLEVSRRHPGFRPVATLFVNGAPFNDADGRRTLGWLHRNGFEIGNHTLTHLNLGSASAAQVQRDIAANQKAITEAVPGLTVQTLALPFGIHPRRPELARRGEHGGIRYEHRGVFLVGSNPSPSPYAADFDPLNIPRIRSQGPRGEDAEFASTRWLDKLAAGGDRYTSDGDPSVISYPRGSSVQIAPAWRKMARPY</sequence>
<dbReference type="GO" id="GO:0005576">
    <property type="term" value="C:extracellular region"/>
    <property type="evidence" value="ECO:0007669"/>
    <property type="project" value="UniProtKB-SubCell"/>
</dbReference>
<dbReference type="Proteomes" id="UP000001918">
    <property type="component" value="Chromosome"/>
</dbReference>
<evidence type="ECO:0000259" key="4">
    <source>
        <dbReference type="Pfam" id="PF01522"/>
    </source>
</evidence>
<dbReference type="InterPro" id="IPR011330">
    <property type="entry name" value="Glyco_hydro/deAcase_b/a-brl"/>
</dbReference>
<dbReference type="STRING" id="471852.Tcur_2055"/>
<dbReference type="InterPro" id="IPR002509">
    <property type="entry name" value="NODB_dom"/>
</dbReference>
<evidence type="ECO:0000256" key="2">
    <source>
        <dbReference type="ARBA" id="ARBA00022729"/>
    </source>
</evidence>
<evidence type="ECO:0000256" key="3">
    <source>
        <dbReference type="SAM" id="SignalP"/>
    </source>
</evidence>
<dbReference type="PANTHER" id="PTHR34216">
    <property type="match status" value="1"/>
</dbReference>
<dbReference type="PROSITE" id="PS51257">
    <property type="entry name" value="PROKAR_LIPOPROTEIN"/>
    <property type="match status" value="1"/>
</dbReference>
<dbReference type="eggNOG" id="COG0726">
    <property type="taxonomic scope" value="Bacteria"/>
</dbReference>
<comment type="subcellular location">
    <subcellularLocation>
        <location evidence="1">Secreted</location>
    </subcellularLocation>
</comment>
<evidence type="ECO:0000313" key="6">
    <source>
        <dbReference type="Proteomes" id="UP000001918"/>
    </source>
</evidence>
<dbReference type="KEGG" id="tcu:Tcur_2055"/>
<feature type="signal peptide" evidence="3">
    <location>
        <begin position="1"/>
        <end position="23"/>
    </location>
</feature>
<gene>
    <name evidence="5" type="ordered locus">Tcur_2055</name>
</gene>
<feature type="domain" description="NodB homology" evidence="4">
    <location>
        <begin position="114"/>
        <end position="240"/>
    </location>
</feature>
<dbReference type="GO" id="GO:0005975">
    <property type="term" value="P:carbohydrate metabolic process"/>
    <property type="evidence" value="ECO:0007669"/>
    <property type="project" value="InterPro"/>
</dbReference>
<dbReference type="EMBL" id="CP001738">
    <property type="protein sequence ID" value="ACY97622.1"/>
    <property type="molecule type" value="Genomic_DNA"/>
</dbReference>
<dbReference type="GO" id="GO:0016810">
    <property type="term" value="F:hydrolase activity, acting on carbon-nitrogen (but not peptide) bonds"/>
    <property type="evidence" value="ECO:0007669"/>
    <property type="project" value="InterPro"/>
</dbReference>
<reference evidence="5 6" key="1">
    <citation type="journal article" date="2011" name="Stand. Genomic Sci.">
        <title>Complete genome sequence of Thermomonospora curvata type strain (B9).</title>
        <authorList>
            <person name="Chertkov O."/>
            <person name="Sikorski J."/>
            <person name="Nolan M."/>
            <person name="Lapidus A."/>
            <person name="Lucas S."/>
            <person name="Del Rio T.G."/>
            <person name="Tice H."/>
            <person name="Cheng J.F."/>
            <person name="Goodwin L."/>
            <person name="Pitluck S."/>
            <person name="Liolios K."/>
            <person name="Ivanova N."/>
            <person name="Mavromatis K."/>
            <person name="Mikhailova N."/>
            <person name="Ovchinnikova G."/>
            <person name="Pati A."/>
            <person name="Chen A."/>
            <person name="Palaniappan K."/>
            <person name="Djao O.D."/>
            <person name="Land M."/>
            <person name="Hauser L."/>
            <person name="Chang Y.J."/>
            <person name="Jeffries C.D."/>
            <person name="Brettin T."/>
            <person name="Han C."/>
            <person name="Detter J.C."/>
            <person name="Rohde M."/>
            <person name="Goker M."/>
            <person name="Woyke T."/>
            <person name="Bristow J."/>
            <person name="Eisen J.A."/>
            <person name="Markowitz V."/>
            <person name="Hugenholtz P."/>
            <person name="Klenk H.P."/>
            <person name="Kyrpides N.C."/>
        </authorList>
    </citation>
    <scope>NUCLEOTIDE SEQUENCE [LARGE SCALE GENOMIC DNA]</scope>
    <source>
        <strain evidence="6">ATCC 19995 / DSM 43183 / JCM 3096 / KCTC 9072 / NBRC 15933 / NCIMB 10081 / Henssen B9</strain>
    </source>
</reference>
<dbReference type="RefSeq" id="WP_012852406.1">
    <property type="nucleotide sequence ID" value="NC_013510.1"/>
</dbReference>
<dbReference type="AlphaFoldDB" id="D1AEP7"/>
<evidence type="ECO:0000256" key="1">
    <source>
        <dbReference type="ARBA" id="ARBA00004613"/>
    </source>
</evidence>
<name>D1AEP7_THECD</name>
<evidence type="ECO:0000313" key="5">
    <source>
        <dbReference type="EMBL" id="ACY97622.1"/>
    </source>
</evidence>
<protein>
    <submittedName>
        <fullName evidence="5">Polysaccharide deacetylase</fullName>
    </submittedName>
</protein>
<dbReference type="Gene3D" id="3.20.20.370">
    <property type="entry name" value="Glycoside hydrolase/deacetylase"/>
    <property type="match status" value="1"/>
</dbReference>
<dbReference type="SUPFAM" id="SSF88713">
    <property type="entry name" value="Glycoside hydrolase/deacetylase"/>
    <property type="match status" value="1"/>
</dbReference>
<feature type="chain" id="PRO_5039557801" evidence="3">
    <location>
        <begin position="24"/>
        <end position="341"/>
    </location>
</feature>
<keyword evidence="6" id="KW-1185">Reference proteome</keyword>